<dbReference type="AlphaFoldDB" id="A0A1M5DX33"/>
<dbReference type="GO" id="GO:0016989">
    <property type="term" value="F:sigma factor antagonist activity"/>
    <property type="evidence" value="ECO:0007669"/>
    <property type="project" value="TreeGrafter"/>
</dbReference>
<evidence type="ECO:0000256" key="3">
    <source>
        <dbReference type="ARBA" id="ARBA00022475"/>
    </source>
</evidence>
<evidence type="ECO:0000256" key="7">
    <source>
        <dbReference type="ARBA" id="ARBA00029829"/>
    </source>
</evidence>
<feature type="domain" description="Anti-sigma K factor RskA C-terminal" evidence="10">
    <location>
        <begin position="120"/>
        <end position="281"/>
    </location>
</feature>
<evidence type="ECO:0000256" key="9">
    <source>
        <dbReference type="SAM" id="Phobius"/>
    </source>
</evidence>
<dbReference type="OrthoDB" id="1420916at2"/>
<organism evidence="11 12">
    <name type="scientific">Pedobacter caeni</name>
    <dbReference type="NCBI Taxonomy" id="288992"/>
    <lineage>
        <taxon>Bacteria</taxon>
        <taxon>Pseudomonadati</taxon>
        <taxon>Bacteroidota</taxon>
        <taxon>Sphingobacteriia</taxon>
        <taxon>Sphingobacteriales</taxon>
        <taxon>Sphingobacteriaceae</taxon>
        <taxon>Pedobacter</taxon>
    </lineage>
</organism>
<dbReference type="PANTHER" id="PTHR37461:SF1">
    <property type="entry name" value="ANTI-SIGMA-K FACTOR RSKA"/>
    <property type="match status" value="1"/>
</dbReference>
<keyword evidence="6 9" id="KW-0472">Membrane</keyword>
<dbReference type="Gene3D" id="1.10.10.1320">
    <property type="entry name" value="Anti-sigma factor, zinc-finger domain"/>
    <property type="match status" value="1"/>
</dbReference>
<evidence type="ECO:0000256" key="2">
    <source>
        <dbReference type="ARBA" id="ARBA00004236"/>
    </source>
</evidence>
<dbReference type="GO" id="GO:0005886">
    <property type="term" value="C:plasma membrane"/>
    <property type="evidence" value="ECO:0007669"/>
    <property type="project" value="UniProtKB-SubCell"/>
</dbReference>
<feature type="transmembrane region" description="Helical" evidence="9">
    <location>
        <begin position="118"/>
        <end position="137"/>
    </location>
</feature>
<dbReference type="GO" id="GO:0006417">
    <property type="term" value="P:regulation of translation"/>
    <property type="evidence" value="ECO:0007669"/>
    <property type="project" value="TreeGrafter"/>
</dbReference>
<sequence length="293" mass="32301">MEEGKAYIESGILELYVLGELNAQEQHEVEAMAAKYPEVKQEISAIELAMEKYAIQHAVQPSVSLENKILARIGATENKENTSSVASPDQQITSPVSETKILPLYPEGYESKLKTLRIALLACAVLLIISGIALYSAHTELGTAKQQIIALNQDKEKFANTVNYMKETNQELQTIADMPMDPDWKIVKLAGTKMAPKAKMMVYWHTSGRHVMVDNSKMGLPANDQTHQYQLWALVNGKPVDLGVFDVKTDTTHILLKMKEIGSAQAFAVTLEKRGGVPSPTMDQMIVMGAVSI</sequence>
<dbReference type="EMBL" id="FQUQ01000003">
    <property type="protein sequence ID" value="SHF71490.1"/>
    <property type="molecule type" value="Genomic_DNA"/>
</dbReference>
<dbReference type="InterPro" id="IPR041916">
    <property type="entry name" value="Anti_sigma_zinc_sf"/>
</dbReference>
<keyword evidence="12" id="KW-1185">Reference proteome</keyword>
<proteinExistence type="predicted"/>
<evidence type="ECO:0000256" key="5">
    <source>
        <dbReference type="ARBA" id="ARBA00022989"/>
    </source>
</evidence>
<evidence type="ECO:0000256" key="8">
    <source>
        <dbReference type="ARBA" id="ARBA00030803"/>
    </source>
</evidence>
<keyword evidence="3" id="KW-1003">Cell membrane</keyword>
<evidence type="ECO:0000259" key="10">
    <source>
        <dbReference type="Pfam" id="PF10099"/>
    </source>
</evidence>
<evidence type="ECO:0000256" key="1">
    <source>
        <dbReference type="ARBA" id="ARBA00004167"/>
    </source>
</evidence>
<gene>
    <name evidence="11" type="ORF">SAMN04488522_103416</name>
</gene>
<reference evidence="12" key="1">
    <citation type="submission" date="2016-11" db="EMBL/GenBank/DDBJ databases">
        <authorList>
            <person name="Varghese N."/>
            <person name="Submissions S."/>
        </authorList>
    </citation>
    <scope>NUCLEOTIDE SEQUENCE [LARGE SCALE GENOMIC DNA]</scope>
    <source>
        <strain evidence="12">DSM 16990</strain>
    </source>
</reference>
<comment type="subcellular location">
    <subcellularLocation>
        <location evidence="2">Cell membrane</location>
    </subcellularLocation>
    <subcellularLocation>
        <location evidence="1">Membrane</location>
        <topology evidence="1">Single-pass membrane protein</topology>
    </subcellularLocation>
</comment>
<evidence type="ECO:0000313" key="12">
    <source>
        <dbReference type="Proteomes" id="UP000184287"/>
    </source>
</evidence>
<name>A0A1M5DX33_9SPHI</name>
<keyword evidence="5 9" id="KW-1133">Transmembrane helix</keyword>
<dbReference type="InterPro" id="IPR018764">
    <property type="entry name" value="RskA_C"/>
</dbReference>
<dbReference type="Proteomes" id="UP000184287">
    <property type="component" value="Unassembled WGS sequence"/>
</dbReference>
<evidence type="ECO:0000313" key="11">
    <source>
        <dbReference type="EMBL" id="SHF71490.1"/>
    </source>
</evidence>
<dbReference type="RefSeq" id="WP_073232215.1">
    <property type="nucleotide sequence ID" value="NZ_FQUQ01000003.1"/>
</dbReference>
<dbReference type="PANTHER" id="PTHR37461">
    <property type="entry name" value="ANTI-SIGMA-K FACTOR RSKA"/>
    <property type="match status" value="1"/>
</dbReference>
<accession>A0A1M5DX33</accession>
<dbReference type="Pfam" id="PF10099">
    <property type="entry name" value="RskA_C"/>
    <property type="match status" value="1"/>
</dbReference>
<evidence type="ECO:0000256" key="6">
    <source>
        <dbReference type="ARBA" id="ARBA00023136"/>
    </source>
</evidence>
<dbReference type="InterPro" id="IPR051474">
    <property type="entry name" value="Anti-sigma-K/W_factor"/>
</dbReference>
<protein>
    <recommendedName>
        <fullName evidence="8">Regulator of SigK</fullName>
    </recommendedName>
    <alternativeName>
        <fullName evidence="7">Sigma-K anti-sigma factor RskA</fullName>
    </alternativeName>
</protein>
<evidence type="ECO:0000256" key="4">
    <source>
        <dbReference type="ARBA" id="ARBA00022692"/>
    </source>
</evidence>
<dbReference type="STRING" id="288992.SAMN04488522_103416"/>
<keyword evidence="4 9" id="KW-0812">Transmembrane</keyword>